<organism evidence="10 11">
    <name type="scientific">Wigglesworthia glossinidia endosymbiont of Glossina morsitans morsitans</name>
    <name type="common">Yale colony</name>
    <dbReference type="NCBI Taxonomy" id="1142511"/>
    <lineage>
        <taxon>Bacteria</taxon>
        <taxon>Pseudomonadati</taxon>
        <taxon>Pseudomonadota</taxon>
        <taxon>Gammaproteobacteria</taxon>
        <taxon>Enterobacterales</taxon>
        <taxon>Erwiniaceae</taxon>
        <taxon>Wigglesworthia</taxon>
    </lineage>
</organism>
<dbReference type="NCBIfam" id="NF003611">
    <property type="entry name" value="PRK05257.3-2"/>
    <property type="match status" value="1"/>
</dbReference>
<evidence type="ECO:0000256" key="7">
    <source>
        <dbReference type="ARBA" id="ARBA00022827"/>
    </source>
</evidence>
<dbReference type="EC" id="1.1.5.4" evidence="9"/>
<evidence type="ECO:0000256" key="6">
    <source>
        <dbReference type="ARBA" id="ARBA00022630"/>
    </source>
</evidence>
<dbReference type="NCBIfam" id="NF003603">
    <property type="entry name" value="PRK05257.1-1"/>
    <property type="match status" value="1"/>
</dbReference>
<dbReference type="Pfam" id="PF06039">
    <property type="entry name" value="Mqo"/>
    <property type="match status" value="1"/>
</dbReference>
<dbReference type="GO" id="GO:0008924">
    <property type="term" value="F:L-malate dehydrogenase (quinone) activity"/>
    <property type="evidence" value="ECO:0007669"/>
    <property type="project" value="UniProtKB-UniRule"/>
</dbReference>
<evidence type="ECO:0000313" key="11">
    <source>
        <dbReference type="Proteomes" id="UP000009061"/>
    </source>
</evidence>
<accession>H6Q5J0</accession>
<comment type="similarity">
    <text evidence="4 9">Belongs to the MQO family.</text>
</comment>
<dbReference type="SUPFAM" id="SSF51905">
    <property type="entry name" value="FAD/NAD(P)-binding domain"/>
    <property type="match status" value="1"/>
</dbReference>
<dbReference type="KEGG" id="wgl:WIGMOR_0671"/>
<dbReference type="UniPathway" id="UPA00223">
    <property type="reaction ID" value="UER01008"/>
</dbReference>
<dbReference type="HOGENOM" id="CLU_028151_0_0_6"/>
<keyword evidence="7 9" id="KW-0274">FAD</keyword>
<dbReference type="NCBIfam" id="NF003605">
    <property type="entry name" value="PRK05257.1-4"/>
    <property type="match status" value="1"/>
</dbReference>
<name>H6Q5J0_WIGGL</name>
<evidence type="ECO:0000256" key="2">
    <source>
        <dbReference type="ARBA" id="ARBA00001974"/>
    </source>
</evidence>
<keyword evidence="8 9" id="KW-0560">Oxidoreductase</keyword>
<reference evidence="10 11" key="1">
    <citation type="journal article" date="2012" name="MBio">
        <title>Insight into the transmission biology and species-specific functional capabilities of tsetse (Diptera: glossinidae) obligate symbiont wigglesworthia.</title>
        <authorList>
            <person name="Rio R.V."/>
            <person name="Symula R.E."/>
            <person name="Wang J."/>
            <person name="Lohs C."/>
            <person name="Wu Y.N."/>
            <person name="Snyder A.K."/>
            <person name="Bjornson R.D."/>
            <person name="Oshima K."/>
            <person name="Biehl B.S."/>
            <person name="Perna N.T."/>
            <person name="Hattori M."/>
            <person name="Aksoy S."/>
        </authorList>
    </citation>
    <scope>NUCLEOTIDE SEQUENCE [LARGE SCALE GENOMIC DNA]</scope>
    <source>
        <strain evidence="10">WGM</strain>
    </source>
</reference>
<keyword evidence="5 9" id="KW-0816">Tricarboxylic acid cycle</keyword>
<comment type="pathway">
    <text evidence="3 9">Carbohydrate metabolism; tricarboxylic acid cycle; oxaloacetate from (S)-malate (quinone route): step 1/1.</text>
</comment>
<dbReference type="PANTHER" id="PTHR43104">
    <property type="entry name" value="L-2-HYDROXYGLUTARATE DEHYDROGENASE, MITOCHONDRIAL"/>
    <property type="match status" value="1"/>
</dbReference>
<dbReference type="GO" id="GO:0006099">
    <property type="term" value="P:tricarboxylic acid cycle"/>
    <property type="evidence" value="ECO:0007669"/>
    <property type="project" value="UniProtKB-UniRule"/>
</dbReference>
<proteinExistence type="inferred from homology"/>
<dbReference type="NCBIfam" id="NF003606">
    <property type="entry name" value="PRK05257.2-1"/>
    <property type="match status" value="1"/>
</dbReference>
<comment type="catalytic activity">
    <reaction evidence="1 9">
        <text>(S)-malate + a quinone = a quinol + oxaloacetate</text>
        <dbReference type="Rhea" id="RHEA:46012"/>
        <dbReference type="ChEBI" id="CHEBI:15589"/>
        <dbReference type="ChEBI" id="CHEBI:16452"/>
        <dbReference type="ChEBI" id="CHEBI:24646"/>
        <dbReference type="ChEBI" id="CHEBI:132124"/>
        <dbReference type="EC" id="1.1.5.4"/>
    </reaction>
</comment>
<keyword evidence="6 9" id="KW-0285">Flavoprotein</keyword>
<dbReference type="InterPro" id="IPR036188">
    <property type="entry name" value="FAD/NAD-bd_sf"/>
</dbReference>
<dbReference type="NCBIfam" id="NF009875">
    <property type="entry name" value="PRK13339.1"/>
    <property type="match status" value="1"/>
</dbReference>
<protein>
    <recommendedName>
        <fullName evidence="9">Probable malate:quinone oxidoreductase</fullName>
        <ecNumber evidence="9">1.1.5.4</ecNumber>
    </recommendedName>
    <alternativeName>
        <fullName evidence="9">MQO</fullName>
    </alternativeName>
    <alternativeName>
        <fullName evidence="9">Malate dehydrogenase [quinone]</fullName>
    </alternativeName>
</protein>
<dbReference type="AlphaFoldDB" id="H6Q5J0"/>
<evidence type="ECO:0000256" key="5">
    <source>
        <dbReference type="ARBA" id="ARBA00022532"/>
    </source>
</evidence>
<dbReference type="InterPro" id="IPR006231">
    <property type="entry name" value="MQO"/>
</dbReference>
<gene>
    <name evidence="9 10" type="primary">mqo</name>
    <name evidence="10" type="synonym">yojH</name>
    <name evidence="10" type="ORF">WIGMOR_0671</name>
</gene>
<comment type="cofactor">
    <cofactor evidence="2 9">
        <name>FAD</name>
        <dbReference type="ChEBI" id="CHEBI:57692"/>
    </cofactor>
</comment>
<evidence type="ECO:0000256" key="4">
    <source>
        <dbReference type="ARBA" id="ARBA00006389"/>
    </source>
</evidence>
<keyword evidence="11" id="KW-1185">Reference proteome</keyword>
<dbReference type="Proteomes" id="UP000009061">
    <property type="component" value="Chromosome"/>
</dbReference>
<dbReference type="HAMAP" id="MF_00212">
    <property type="entry name" value="MQO"/>
    <property type="match status" value="1"/>
</dbReference>
<dbReference type="NCBIfam" id="TIGR01320">
    <property type="entry name" value="mal_quin_oxido"/>
    <property type="match status" value="1"/>
</dbReference>
<evidence type="ECO:0000256" key="3">
    <source>
        <dbReference type="ARBA" id="ARBA00005012"/>
    </source>
</evidence>
<dbReference type="eggNOG" id="COG0579">
    <property type="taxonomic scope" value="Bacteria"/>
</dbReference>
<evidence type="ECO:0000256" key="1">
    <source>
        <dbReference type="ARBA" id="ARBA00001139"/>
    </source>
</evidence>
<dbReference type="STRING" id="1142511.WIGMOR_0671"/>
<dbReference type="GO" id="GO:0047545">
    <property type="term" value="F:(S)-2-hydroxyglutarate dehydrogenase activity"/>
    <property type="evidence" value="ECO:0007669"/>
    <property type="project" value="TreeGrafter"/>
</dbReference>
<evidence type="ECO:0000256" key="9">
    <source>
        <dbReference type="HAMAP-Rule" id="MF_00212"/>
    </source>
</evidence>
<evidence type="ECO:0000256" key="8">
    <source>
        <dbReference type="ARBA" id="ARBA00023002"/>
    </source>
</evidence>
<evidence type="ECO:0000313" key="10">
    <source>
        <dbReference type="EMBL" id="AFA41473.1"/>
    </source>
</evidence>
<dbReference type="PANTHER" id="PTHR43104:SF2">
    <property type="entry name" value="L-2-HYDROXYGLUTARATE DEHYDROGENASE, MITOCHONDRIAL"/>
    <property type="match status" value="1"/>
</dbReference>
<sequence>MRLNMLENTKNYINLKTSKIAPKKNSNPPIDFVLIGCGVMSATLGIYLKLLEPSWIIHAYERLDKVGQESSHGWNNAGTGHSAFCELNYTSIQKNGKVDISKAISVNESFEISKQLWAYLVKKEILKNPNTFINTVPHISFVWGENNIKFLKSRFHALKNNVLFKGMLYSEDYNTIKKWAPLVMYKRNLTQKVAATYMSIGTDVNFGEITRQIFLYLNNHSNFHLHVNHDVINIKQNRDKTWKIHILYKDLINKTKKLIYIDTKYVFIGSGGNALRLLQKSGIQESHKYAGFPVGGQFLVTKNKILTNQHYAKVYGKAPIGAPPMSVPHIDTRILDGEKVLLFGPFATFSSKFLKNGSWTDLFCSLTYKNIFPIVQVGIKNISLVQYLIGQLLTSKKGKFITLCKYFPNANIKDWHLITAGQRVQIIKNDPNQGGTLQFGTEIVHSSDKTLSALLGASPGASTSAATMLDLLKIMFKEKINHNNWNTKLKKMFISYKKNMHNNFELTAEIRNYTSKLLDL</sequence>
<dbReference type="EMBL" id="CP003315">
    <property type="protein sequence ID" value="AFA41473.1"/>
    <property type="molecule type" value="Genomic_DNA"/>
</dbReference>